<feature type="domain" description="Reverse transcriptase/retrotransposon-derived protein RNase H-like" evidence="2">
    <location>
        <begin position="10"/>
        <end position="72"/>
    </location>
</feature>
<sequence>MVSKDVPFKWTKENSKAVEEIFDYIKTKSRLYYSDSNKPFDIYTDASDLGIGAVLVQDNKLVGTFSRKLNSA</sequence>
<dbReference type="PANTHER" id="PTHR37984:SF5">
    <property type="entry name" value="PROTEIN NYNRIN-LIKE"/>
    <property type="match status" value="1"/>
</dbReference>
<comment type="caution">
    <text evidence="3">The sequence shown here is derived from an EMBL/GenBank/DDBJ whole genome shotgun (WGS) entry which is preliminary data.</text>
</comment>
<accession>A0A1X0QI25</accession>
<protein>
    <recommendedName>
        <fullName evidence="2">Reverse transcriptase/retrotransposon-derived protein RNase H-like domain-containing protein</fullName>
    </recommendedName>
</protein>
<evidence type="ECO:0000313" key="4">
    <source>
        <dbReference type="Proteomes" id="UP000192501"/>
    </source>
</evidence>
<dbReference type="GO" id="GO:0003824">
    <property type="term" value="F:catalytic activity"/>
    <property type="evidence" value="ECO:0007669"/>
    <property type="project" value="UniProtKB-KW"/>
</dbReference>
<dbReference type="EMBL" id="LTAI01000210">
    <property type="protein sequence ID" value="ORD99386.1"/>
    <property type="molecule type" value="Genomic_DNA"/>
</dbReference>
<evidence type="ECO:0000313" key="3">
    <source>
        <dbReference type="EMBL" id="ORD99386.1"/>
    </source>
</evidence>
<dbReference type="PANTHER" id="PTHR37984">
    <property type="entry name" value="PROTEIN CBG26694"/>
    <property type="match status" value="1"/>
</dbReference>
<dbReference type="VEuPathDB" id="MicrosporidiaDB:A0H76_943"/>
<organism evidence="3 4">
    <name type="scientific">Hepatospora eriocheir</name>
    <dbReference type="NCBI Taxonomy" id="1081669"/>
    <lineage>
        <taxon>Eukaryota</taxon>
        <taxon>Fungi</taxon>
        <taxon>Fungi incertae sedis</taxon>
        <taxon>Microsporidia</taxon>
        <taxon>Hepatosporidae</taxon>
        <taxon>Hepatospora</taxon>
    </lineage>
</organism>
<dbReference type="Proteomes" id="UP000192501">
    <property type="component" value="Unassembled WGS sequence"/>
</dbReference>
<dbReference type="InterPro" id="IPR043502">
    <property type="entry name" value="DNA/RNA_pol_sf"/>
</dbReference>
<dbReference type="InterPro" id="IPR041577">
    <property type="entry name" value="RT_RNaseH_2"/>
</dbReference>
<gene>
    <name evidence="3" type="ORF">A0H76_943</name>
</gene>
<evidence type="ECO:0000259" key="2">
    <source>
        <dbReference type="Pfam" id="PF17919"/>
    </source>
</evidence>
<proteinExistence type="predicted"/>
<dbReference type="InterPro" id="IPR050951">
    <property type="entry name" value="Retrovirus_Pol_polyprotein"/>
</dbReference>
<dbReference type="AlphaFoldDB" id="A0A1X0QI25"/>
<dbReference type="SUPFAM" id="SSF56672">
    <property type="entry name" value="DNA/RNA polymerases"/>
    <property type="match status" value="1"/>
</dbReference>
<keyword evidence="1" id="KW-0511">Multifunctional enzyme</keyword>
<evidence type="ECO:0000256" key="1">
    <source>
        <dbReference type="ARBA" id="ARBA00023268"/>
    </source>
</evidence>
<name>A0A1X0QI25_9MICR</name>
<dbReference type="Pfam" id="PF17919">
    <property type="entry name" value="RT_RNaseH_2"/>
    <property type="match status" value="1"/>
</dbReference>
<reference evidence="3 4" key="1">
    <citation type="journal article" date="2017" name="Environ. Microbiol.">
        <title>Decay of the glycolytic pathway and adaptation to intranuclear parasitism within Enterocytozoonidae microsporidia.</title>
        <authorList>
            <person name="Wiredu Boakye D."/>
            <person name="Jaroenlak P."/>
            <person name="Prachumwat A."/>
            <person name="Williams T.A."/>
            <person name="Bateman K.S."/>
            <person name="Itsathitphaisarn O."/>
            <person name="Sritunyalucksana K."/>
            <person name="Paszkiewicz K.H."/>
            <person name="Moore K.A."/>
            <person name="Stentiford G.D."/>
            <person name="Williams B.A."/>
        </authorList>
    </citation>
    <scope>NUCLEOTIDE SEQUENCE [LARGE SCALE GENOMIC DNA]</scope>
    <source>
        <strain evidence="4">canceri</strain>
    </source>
</reference>